<evidence type="ECO:0000313" key="9">
    <source>
        <dbReference type="Proteomes" id="UP000516260"/>
    </source>
</evidence>
<dbReference type="EMBL" id="SWLE01000015">
    <property type="protein sequence ID" value="TNM91231.1"/>
    <property type="molecule type" value="Genomic_DNA"/>
</dbReference>
<organism evidence="8 9">
    <name type="scientific">Takifugu bimaculatus</name>
    <dbReference type="NCBI Taxonomy" id="433685"/>
    <lineage>
        <taxon>Eukaryota</taxon>
        <taxon>Metazoa</taxon>
        <taxon>Chordata</taxon>
        <taxon>Craniata</taxon>
        <taxon>Vertebrata</taxon>
        <taxon>Euteleostomi</taxon>
        <taxon>Actinopterygii</taxon>
        <taxon>Neopterygii</taxon>
        <taxon>Teleostei</taxon>
        <taxon>Neoteleostei</taxon>
        <taxon>Acanthomorphata</taxon>
        <taxon>Eupercaria</taxon>
        <taxon>Tetraodontiformes</taxon>
        <taxon>Tetradontoidea</taxon>
        <taxon>Tetraodontidae</taxon>
        <taxon>Takifugu</taxon>
    </lineage>
</organism>
<reference evidence="8 9" key="1">
    <citation type="submission" date="2019-04" db="EMBL/GenBank/DDBJ databases">
        <title>The sequence and de novo assembly of Takifugu bimaculatus genome using PacBio and Hi-C technologies.</title>
        <authorList>
            <person name="Xu P."/>
            <person name="Liu B."/>
            <person name="Zhou Z."/>
        </authorList>
    </citation>
    <scope>NUCLEOTIDE SEQUENCE [LARGE SCALE GENOMIC DNA]</scope>
    <source>
        <strain evidence="8">TB-2018</strain>
        <tissue evidence="8">Muscle</tissue>
    </source>
</reference>
<sequence>MQVFTALFQNVVVAGLGYGTQVIVTLLNFYYIIVLAWGIFYLSFSFSWDLAWSSCNNTWNTENCVEFLKANTSLNHTTNPNATSPVIEFWERRVLRISSGIDHMGSLNWDLALCLLIAWVMCYFCIWKGTKSTGKFVCVESLVTAIVDMHPTLFRRKHRRELFLLGVSLFSFFMGLIMLTENIFGVFVGADRFYDNIEDMIGYRPGPYIKYCWRFFTPATCIGTFAFSLIKYTPLKYNNEYVYPWWGYAIGWLLALSSMVCIPLWMVYKIGTSQGTMRERIQVLIKPSDSLPKTKREQERLLAIFAPEDVANTTNGYHPVPERDSSL</sequence>
<name>A0A4Z2BFR3_9TELE</name>
<feature type="transmembrane region" description="Helical" evidence="7">
    <location>
        <begin position="211"/>
        <end position="233"/>
    </location>
</feature>
<keyword evidence="3 7" id="KW-0812">Transmembrane</keyword>
<evidence type="ECO:0000256" key="3">
    <source>
        <dbReference type="ARBA" id="ARBA00022692"/>
    </source>
</evidence>
<keyword evidence="9" id="KW-1185">Reference proteome</keyword>
<evidence type="ECO:0000256" key="6">
    <source>
        <dbReference type="PIRSR" id="PIRSR600175-2"/>
    </source>
</evidence>
<keyword evidence="4 7" id="KW-1133">Transmembrane helix</keyword>
<accession>A0A4Z2BFR3</accession>
<dbReference type="SUPFAM" id="SSF161070">
    <property type="entry name" value="SNF-like"/>
    <property type="match status" value="2"/>
</dbReference>
<proteinExistence type="predicted"/>
<feature type="transmembrane region" description="Helical" evidence="7">
    <location>
        <begin position="29"/>
        <end position="48"/>
    </location>
</feature>
<keyword evidence="2" id="KW-0813">Transport</keyword>
<feature type="transmembrane region" description="Helical" evidence="7">
    <location>
        <begin position="107"/>
        <end position="126"/>
    </location>
</feature>
<evidence type="ECO:0000256" key="5">
    <source>
        <dbReference type="ARBA" id="ARBA00023136"/>
    </source>
</evidence>
<dbReference type="InterPro" id="IPR037272">
    <property type="entry name" value="SNS_sf"/>
</dbReference>
<evidence type="ECO:0000256" key="4">
    <source>
        <dbReference type="ARBA" id="ARBA00022989"/>
    </source>
</evidence>
<dbReference type="GO" id="GO:0042995">
    <property type="term" value="C:cell projection"/>
    <property type="evidence" value="ECO:0007669"/>
    <property type="project" value="TreeGrafter"/>
</dbReference>
<dbReference type="AlphaFoldDB" id="A0A4Z2BFR3"/>
<feature type="disulfide bond" evidence="6">
    <location>
        <begin position="55"/>
        <end position="64"/>
    </location>
</feature>
<evidence type="ECO:0000313" key="8">
    <source>
        <dbReference type="EMBL" id="TNM91231.1"/>
    </source>
</evidence>
<evidence type="ECO:0000256" key="2">
    <source>
        <dbReference type="ARBA" id="ARBA00022448"/>
    </source>
</evidence>
<dbReference type="Proteomes" id="UP000516260">
    <property type="component" value="Chromosome 22"/>
</dbReference>
<comment type="caution">
    <text evidence="8">The sequence shown here is derived from an EMBL/GenBank/DDBJ whole genome shotgun (WGS) entry which is preliminary data.</text>
</comment>
<keyword evidence="5 7" id="KW-0472">Membrane</keyword>
<feature type="transmembrane region" description="Helical" evidence="7">
    <location>
        <begin position="162"/>
        <end position="190"/>
    </location>
</feature>
<dbReference type="GO" id="GO:0005332">
    <property type="term" value="F:gamma-aminobutyric acid:sodium:chloride symporter activity"/>
    <property type="evidence" value="ECO:0007669"/>
    <property type="project" value="TreeGrafter"/>
</dbReference>
<dbReference type="PANTHER" id="PTHR11616:SF111">
    <property type="entry name" value="SODIUM- AND CHLORIDE-DEPENDENT GABA TRANSPORTER 2"/>
    <property type="match status" value="1"/>
</dbReference>
<evidence type="ECO:0000256" key="1">
    <source>
        <dbReference type="ARBA" id="ARBA00004141"/>
    </source>
</evidence>
<feature type="transmembrane region" description="Helical" evidence="7">
    <location>
        <begin position="245"/>
        <end position="268"/>
    </location>
</feature>
<dbReference type="Pfam" id="PF00209">
    <property type="entry name" value="SNF"/>
    <property type="match status" value="2"/>
</dbReference>
<keyword evidence="6" id="KW-1015">Disulfide bond</keyword>
<dbReference type="InterPro" id="IPR000175">
    <property type="entry name" value="Na/ntran_symport"/>
</dbReference>
<gene>
    <name evidence="8" type="ORF">fugu_019611</name>
</gene>
<protein>
    <submittedName>
        <fullName evidence="8">Uncharacterized protein</fullName>
    </submittedName>
</protein>
<dbReference type="GO" id="GO:0005886">
    <property type="term" value="C:plasma membrane"/>
    <property type="evidence" value="ECO:0007669"/>
    <property type="project" value="TreeGrafter"/>
</dbReference>
<dbReference type="PROSITE" id="PS50267">
    <property type="entry name" value="NA_NEUROTRAN_SYMP_3"/>
    <property type="match status" value="1"/>
</dbReference>
<dbReference type="PANTHER" id="PTHR11616">
    <property type="entry name" value="SODIUM/CHLORIDE DEPENDENT TRANSPORTER"/>
    <property type="match status" value="1"/>
</dbReference>
<comment type="subcellular location">
    <subcellularLocation>
        <location evidence="1">Membrane</location>
        <topology evidence="1">Multi-pass membrane protein</topology>
    </subcellularLocation>
</comment>
<evidence type="ECO:0000256" key="7">
    <source>
        <dbReference type="SAM" id="Phobius"/>
    </source>
</evidence>